<dbReference type="AlphaFoldDB" id="A0A0D2DYF2"/>
<accession>A0A0D2DYF2</accession>
<dbReference type="GeneID" id="27352811"/>
<dbReference type="VEuPathDB" id="FungiDB:PV06_00737"/>
<sequence>MVFNYILRSLRGTNLEVFKFGMYLAFPIGYMYYFGTNLENRFSVRGFWPTQEQSHKIPFEKDELEAEVQRIRENMKRQNEWKAAQAQAAAASSDQQQQQNPSP</sequence>
<dbReference type="EMBL" id="KN847332">
    <property type="protein sequence ID" value="KIW48118.1"/>
    <property type="molecule type" value="Genomic_DNA"/>
</dbReference>
<evidence type="ECO:0000256" key="5">
    <source>
        <dbReference type="ARBA" id="ARBA00022989"/>
    </source>
</evidence>
<evidence type="ECO:0000256" key="7">
    <source>
        <dbReference type="ARBA" id="ARBA00023136"/>
    </source>
</evidence>
<keyword evidence="7 10" id="KW-0472">Membrane</keyword>
<evidence type="ECO:0000256" key="10">
    <source>
        <dbReference type="SAM" id="Phobius"/>
    </source>
</evidence>
<dbReference type="GO" id="GO:0051082">
    <property type="term" value="F:unfolded protein binding"/>
    <property type="evidence" value="ECO:0007669"/>
    <property type="project" value="TreeGrafter"/>
</dbReference>
<evidence type="ECO:0000256" key="1">
    <source>
        <dbReference type="ARBA" id="ARBA00004167"/>
    </source>
</evidence>
<evidence type="ECO:0000256" key="6">
    <source>
        <dbReference type="ARBA" id="ARBA00023128"/>
    </source>
</evidence>
<comment type="similarity">
    <text evidence="8">Belongs to the PET100 family.</text>
</comment>
<keyword evidence="5 10" id="KW-1133">Transmembrane helix</keyword>
<evidence type="ECO:0008006" key="13">
    <source>
        <dbReference type="Google" id="ProtNLM"/>
    </source>
</evidence>
<evidence type="ECO:0000256" key="2">
    <source>
        <dbReference type="ARBA" id="ARBA00004325"/>
    </source>
</evidence>
<gene>
    <name evidence="11" type="ORF">PV06_00737</name>
</gene>
<dbReference type="Proteomes" id="UP000053342">
    <property type="component" value="Unassembled WGS sequence"/>
</dbReference>
<keyword evidence="3 10" id="KW-0812">Transmembrane</keyword>
<evidence type="ECO:0000313" key="11">
    <source>
        <dbReference type="EMBL" id="KIW48118.1"/>
    </source>
</evidence>
<dbReference type="RefSeq" id="XP_016268334.1">
    <property type="nucleotide sequence ID" value="XM_016401281.1"/>
</dbReference>
<dbReference type="GO" id="GO:0033617">
    <property type="term" value="P:mitochondrial respiratory chain complex IV assembly"/>
    <property type="evidence" value="ECO:0007669"/>
    <property type="project" value="InterPro"/>
</dbReference>
<name>A0A0D2DYF2_9EURO</name>
<dbReference type="Pfam" id="PF09803">
    <property type="entry name" value="Pet100"/>
    <property type="match status" value="1"/>
</dbReference>
<dbReference type="HOGENOM" id="CLU_156745_0_1_1"/>
<dbReference type="GO" id="GO:0005743">
    <property type="term" value="C:mitochondrial inner membrane"/>
    <property type="evidence" value="ECO:0007669"/>
    <property type="project" value="TreeGrafter"/>
</dbReference>
<comment type="subcellular location">
    <subcellularLocation>
        <location evidence="1">Membrane</location>
        <topology evidence="1">Single-pass membrane protein</topology>
    </subcellularLocation>
    <subcellularLocation>
        <location evidence="2">Mitochondrion membrane</location>
    </subcellularLocation>
</comment>
<feature type="transmembrane region" description="Helical" evidence="10">
    <location>
        <begin position="20"/>
        <end position="38"/>
    </location>
</feature>
<reference evidence="11 12" key="1">
    <citation type="submission" date="2015-01" db="EMBL/GenBank/DDBJ databases">
        <title>The Genome Sequence of Exophiala oligosperma CBS72588.</title>
        <authorList>
            <consortium name="The Broad Institute Genomics Platform"/>
            <person name="Cuomo C."/>
            <person name="de Hoog S."/>
            <person name="Gorbushina A."/>
            <person name="Stielow B."/>
            <person name="Teixiera M."/>
            <person name="Abouelleil A."/>
            <person name="Chapman S.B."/>
            <person name="Priest M."/>
            <person name="Young S.K."/>
            <person name="Wortman J."/>
            <person name="Nusbaum C."/>
            <person name="Birren B."/>
        </authorList>
    </citation>
    <scope>NUCLEOTIDE SEQUENCE [LARGE SCALE GENOMIC DNA]</scope>
    <source>
        <strain evidence="11 12">CBS 72588</strain>
    </source>
</reference>
<dbReference type="OrthoDB" id="18175at2759"/>
<proteinExistence type="inferred from homology"/>
<evidence type="ECO:0000313" key="12">
    <source>
        <dbReference type="Proteomes" id="UP000053342"/>
    </source>
</evidence>
<keyword evidence="4" id="KW-0809">Transit peptide</keyword>
<evidence type="ECO:0000256" key="8">
    <source>
        <dbReference type="ARBA" id="ARBA00038077"/>
    </source>
</evidence>
<dbReference type="PANTHER" id="PTHR33968">
    <property type="entry name" value="PROTEIN PET100 HOMOLOG, MITOCHONDRIAL"/>
    <property type="match status" value="1"/>
</dbReference>
<dbReference type="PANTHER" id="PTHR33968:SF1">
    <property type="entry name" value="PROTEIN PET100 HOMOLOG, MITOCHONDRIAL"/>
    <property type="match status" value="1"/>
</dbReference>
<dbReference type="InterPro" id="IPR018625">
    <property type="entry name" value="Pet100"/>
</dbReference>
<keyword evidence="6" id="KW-0496">Mitochondrion</keyword>
<protein>
    <recommendedName>
        <fullName evidence="13">Protein PET100, mitochondrial</fullName>
    </recommendedName>
</protein>
<organism evidence="11 12">
    <name type="scientific">Exophiala oligosperma</name>
    <dbReference type="NCBI Taxonomy" id="215243"/>
    <lineage>
        <taxon>Eukaryota</taxon>
        <taxon>Fungi</taxon>
        <taxon>Dikarya</taxon>
        <taxon>Ascomycota</taxon>
        <taxon>Pezizomycotina</taxon>
        <taxon>Eurotiomycetes</taxon>
        <taxon>Chaetothyriomycetidae</taxon>
        <taxon>Chaetothyriales</taxon>
        <taxon>Herpotrichiellaceae</taxon>
        <taxon>Exophiala</taxon>
    </lineage>
</organism>
<evidence type="ECO:0000256" key="3">
    <source>
        <dbReference type="ARBA" id="ARBA00022692"/>
    </source>
</evidence>
<keyword evidence="12" id="KW-1185">Reference proteome</keyword>
<evidence type="ECO:0000256" key="9">
    <source>
        <dbReference type="SAM" id="MobiDB-lite"/>
    </source>
</evidence>
<evidence type="ECO:0000256" key="4">
    <source>
        <dbReference type="ARBA" id="ARBA00022946"/>
    </source>
</evidence>
<feature type="region of interest" description="Disordered" evidence="9">
    <location>
        <begin position="82"/>
        <end position="103"/>
    </location>
</feature>
<feature type="compositionally biased region" description="Low complexity" evidence="9">
    <location>
        <begin position="83"/>
        <end position="103"/>
    </location>
</feature>